<protein>
    <recommendedName>
        <fullName evidence="2">DUF5723 domain-containing protein</fullName>
    </recommendedName>
</protein>
<keyword evidence="4" id="KW-1185">Reference proteome</keyword>
<feature type="chain" id="PRO_5046770465" description="DUF5723 domain-containing protein" evidence="1">
    <location>
        <begin position="21"/>
        <end position="383"/>
    </location>
</feature>
<dbReference type="Proteomes" id="UP001157167">
    <property type="component" value="Unassembled WGS sequence"/>
</dbReference>
<dbReference type="EMBL" id="BSPX01000071">
    <property type="protein sequence ID" value="GLT24074.1"/>
    <property type="molecule type" value="Genomic_DNA"/>
</dbReference>
<sequence>MRKLLILGLACLPALALADAADLMAITNPAVIDTRATFRATATGFAADDFVPAHRIAETWRDAPTPRPGRNLAVGFGRAEVSQSYGGWTFGTFKRVDALGEGNRDTVRIYAAFEDPDSLLAQSGHYNLNYRFKGYSADGLRFAWAGAMSERLTVGAAVNLLKAGTLRVEKVSGTAVSGGGVATVNGRRELLYTGLDYTSPDRADLNDFAPATREQTDNGWGRAIDLGLQWRPRDDLRVSAALTDLFGQLRWNNVPQLTQDFNNASWPLQFNSPSAVAKITGTNRYRDYTLQLKPKAAAAVEWSQPGWSVGAGLAATRGLILPEANASWGRADGLLLRVSYEARFKSAGAAVHYGPFYASLRTDRSNLNDARAVGATAGLAIRF</sequence>
<accession>A0ABQ6FFK4</accession>
<feature type="domain" description="DUF5723" evidence="2">
    <location>
        <begin position="77"/>
        <end position="357"/>
    </location>
</feature>
<name>A0ABQ6FFK4_9RHOO</name>
<evidence type="ECO:0000313" key="4">
    <source>
        <dbReference type="Proteomes" id="UP001157167"/>
    </source>
</evidence>
<proteinExistence type="predicted"/>
<gene>
    <name evidence="3" type="ORF">GCM10007933_35450</name>
</gene>
<keyword evidence="1" id="KW-0732">Signal</keyword>
<dbReference type="RefSeq" id="WP_284189239.1">
    <property type="nucleotide sequence ID" value="NZ_BSPX01000071.1"/>
</dbReference>
<comment type="caution">
    <text evidence="3">The sequence shown here is derived from an EMBL/GenBank/DDBJ whole genome shotgun (WGS) entry which is preliminary data.</text>
</comment>
<evidence type="ECO:0000313" key="3">
    <source>
        <dbReference type="EMBL" id="GLT24074.1"/>
    </source>
</evidence>
<dbReference type="Gene3D" id="2.40.160.60">
    <property type="entry name" value="Outer membrane protein transport protein (OMPP1/FadL/TodX)"/>
    <property type="match status" value="1"/>
</dbReference>
<dbReference type="InterPro" id="IPR043781">
    <property type="entry name" value="DUF5723"/>
</dbReference>
<dbReference type="Pfam" id="PF18990">
    <property type="entry name" value="DUF5723"/>
    <property type="match status" value="1"/>
</dbReference>
<evidence type="ECO:0000259" key="2">
    <source>
        <dbReference type="Pfam" id="PF18990"/>
    </source>
</evidence>
<feature type="signal peptide" evidence="1">
    <location>
        <begin position="1"/>
        <end position="20"/>
    </location>
</feature>
<organism evidence="3 4">
    <name type="scientific">Zoogloea oryzae</name>
    <dbReference type="NCBI Taxonomy" id="310767"/>
    <lineage>
        <taxon>Bacteria</taxon>
        <taxon>Pseudomonadati</taxon>
        <taxon>Pseudomonadota</taxon>
        <taxon>Betaproteobacteria</taxon>
        <taxon>Rhodocyclales</taxon>
        <taxon>Zoogloeaceae</taxon>
        <taxon>Zoogloea</taxon>
    </lineage>
</organism>
<evidence type="ECO:0000256" key="1">
    <source>
        <dbReference type="SAM" id="SignalP"/>
    </source>
</evidence>
<reference evidence="4" key="1">
    <citation type="journal article" date="2019" name="Int. J. Syst. Evol. Microbiol.">
        <title>The Global Catalogue of Microorganisms (GCM) 10K type strain sequencing project: providing services to taxonomists for standard genome sequencing and annotation.</title>
        <authorList>
            <consortium name="The Broad Institute Genomics Platform"/>
            <consortium name="The Broad Institute Genome Sequencing Center for Infectious Disease"/>
            <person name="Wu L."/>
            <person name="Ma J."/>
        </authorList>
    </citation>
    <scope>NUCLEOTIDE SEQUENCE [LARGE SCALE GENOMIC DNA]</scope>
    <source>
        <strain evidence="4">NBRC 102407</strain>
    </source>
</reference>